<comment type="caution">
    <text evidence="2">The sequence shown here is derived from an EMBL/GenBank/DDBJ whole genome shotgun (WGS) entry which is preliminary data.</text>
</comment>
<keyword evidence="3" id="KW-1185">Reference proteome</keyword>
<evidence type="ECO:0000256" key="1">
    <source>
        <dbReference type="SAM" id="Phobius"/>
    </source>
</evidence>
<keyword evidence="1" id="KW-1133">Transmembrane helix</keyword>
<dbReference type="EMBL" id="BAABFR010000048">
    <property type="protein sequence ID" value="GAA4396329.1"/>
    <property type="molecule type" value="Genomic_DNA"/>
</dbReference>
<feature type="transmembrane region" description="Helical" evidence="1">
    <location>
        <begin position="79"/>
        <end position="99"/>
    </location>
</feature>
<sequence length="208" mass="22786">MTPERRRGRETVAILPALAVYLGLELFGASASVALACTAAVIVTTAGWLARRGALTRMSLVSMAVFVAVAALVSITGDLWLFLLKPVATGVLLGAAILLNARRRERPYSLDILCRLRPRRRAELERRYEEDPEICRRHRTVTTMWGVVVIADGIIRGAALLALPPWLAIVTSMPLTIVVVALGAWLSLRYLSVPPPAERRLAGQENRE</sequence>
<evidence type="ECO:0000313" key="3">
    <source>
        <dbReference type="Proteomes" id="UP001500635"/>
    </source>
</evidence>
<accession>A0ABP8JUP4</accession>
<protein>
    <recommendedName>
        <fullName evidence="4">Intracellular septation protein A</fullName>
    </recommendedName>
</protein>
<feature type="transmembrane region" description="Helical" evidence="1">
    <location>
        <begin position="20"/>
        <end position="43"/>
    </location>
</feature>
<evidence type="ECO:0000313" key="2">
    <source>
        <dbReference type="EMBL" id="GAA4396329.1"/>
    </source>
</evidence>
<evidence type="ECO:0008006" key="4">
    <source>
        <dbReference type="Google" id="ProtNLM"/>
    </source>
</evidence>
<name>A0ABP8JUP4_9ACTN</name>
<proteinExistence type="predicted"/>
<feature type="transmembrane region" description="Helical" evidence="1">
    <location>
        <begin position="169"/>
        <end position="191"/>
    </location>
</feature>
<reference evidence="3" key="1">
    <citation type="journal article" date="2019" name="Int. J. Syst. Evol. Microbiol.">
        <title>The Global Catalogue of Microorganisms (GCM) 10K type strain sequencing project: providing services to taxonomists for standard genome sequencing and annotation.</title>
        <authorList>
            <consortium name="The Broad Institute Genomics Platform"/>
            <consortium name="The Broad Institute Genome Sequencing Center for Infectious Disease"/>
            <person name="Wu L."/>
            <person name="Ma J."/>
        </authorList>
    </citation>
    <scope>NUCLEOTIDE SEQUENCE [LARGE SCALE GENOMIC DNA]</scope>
    <source>
        <strain evidence="3">JCM 17688</strain>
    </source>
</reference>
<keyword evidence="1" id="KW-0472">Membrane</keyword>
<dbReference type="Proteomes" id="UP001500635">
    <property type="component" value="Unassembled WGS sequence"/>
</dbReference>
<organism evidence="2 3">
    <name type="scientific">Tsukamurella soli</name>
    <dbReference type="NCBI Taxonomy" id="644556"/>
    <lineage>
        <taxon>Bacteria</taxon>
        <taxon>Bacillati</taxon>
        <taxon>Actinomycetota</taxon>
        <taxon>Actinomycetes</taxon>
        <taxon>Mycobacteriales</taxon>
        <taxon>Tsukamurellaceae</taxon>
        <taxon>Tsukamurella</taxon>
    </lineage>
</organism>
<feature type="transmembrane region" description="Helical" evidence="1">
    <location>
        <begin position="55"/>
        <end position="73"/>
    </location>
</feature>
<dbReference type="RefSeq" id="WP_344997457.1">
    <property type="nucleotide sequence ID" value="NZ_BAABFR010000048.1"/>
</dbReference>
<gene>
    <name evidence="2" type="ORF">GCM10023147_30520</name>
</gene>
<feature type="transmembrane region" description="Helical" evidence="1">
    <location>
        <begin position="144"/>
        <end position="163"/>
    </location>
</feature>
<keyword evidence="1" id="KW-0812">Transmembrane</keyword>